<evidence type="ECO:0000313" key="2">
    <source>
        <dbReference type="Proteomes" id="UP000054007"/>
    </source>
</evidence>
<reference evidence="1 2" key="1">
    <citation type="journal article" date="2015" name="Fungal Genet. Biol.">
        <title>Evolution of novel wood decay mechanisms in Agaricales revealed by the genome sequences of Fistulina hepatica and Cylindrobasidium torrendii.</title>
        <authorList>
            <person name="Floudas D."/>
            <person name="Held B.W."/>
            <person name="Riley R."/>
            <person name="Nagy L.G."/>
            <person name="Koehler G."/>
            <person name="Ransdell A.S."/>
            <person name="Younus H."/>
            <person name="Chow J."/>
            <person name="Chiniquy J."/>
            <person name="Lipzen A."/>
            <person name="Tritt A."/>
            <person name="Sun H."/>
            <person name="Haridas S."/>
            <person name="LaButti K."/>
            <person name="Ohm R.A."/>
            <person name="Kues U."/>
            <person name="Blanchette R.A."/>
            <person name="Grigoriev I.V."/>
            <person name="Minto R.E."/>
            <person name="Hibbett D.S."/>
        </authorList>
    </citation>
    <scope>NUCLEOTIDE SEQUENCE [LARGE SCALE GENOMIC DNA]</scope>
    <source>
        <strain evidence="1 2">FP15055 ss-10</strain>
    </source>
</reference>
<protein>
    <submittedName>
        <fullName evidence="1">Uncharacterized protein</fullName>
    </submittedName>
</protein>
<dbReference type="STRING" id="1314674.A0A0D7BHV1"/>
<gene>
    <name evidence="1" type="ORF">CYLTODRAFT_204385</name>
</gene>
<organism evidence="1 2">
    <name type="scientific">Cylindrobasidium torrendii FP15055 ss-10</name>
    <dbReference type="NCBI Taxonomy" id="1314674"/>
    <lineage>
        <taxon>Eukaryota</taxon>
        <taxon>Fungi</taxon>
        <taxon>Dikarya</taxon>
        <taxon>Basidiomycota</taxon>
        <taxon>Agaricomycotina</taxon>
        <taxon>Agaricomycetes</taxon>
        <taxon>Agaricomycetidae</taxon>
        <taxon>Agaricales</taxon>
        <taxon>Marasmiineae</taxon>
        <taxon>Physalacriaceae</taxon>
        <taxon>Cylindrobasidium</taxon>
    </lineage>
</organism>
<dbReference type="SUPFAM" id="SSF52047">
    <property type="entry name" value="RNI-like"/>
    <property type="match status" value="1"/>
</dbReference>
<sequence length="617" mass="70601">MVEAWFACDGTVGGCTCTHHDLPSTQLGQQSLEALFSARKGNFAQNEDPRTNDESVDSTQIQSLKDDLVNIQRNREQLQRAEGLMKAQLITVEDKIAASLRAEKALVHKLTACAAIPAPPALRLPADVLELIFDYVVKRVEMPRRGDSREAWSESCELSEPPSSLGALALTCRDWQLVLEGRPRMWSYIYIDVADRARFERFYVPCITAQLSYTASDNPLHVAIGRVGERTSGKVIGECMSPTYEEERLEDRANARLLSDCMRFLRPYNRRIERLDLFLPYSLLRNGDENKLGSYMPMLARVEVLCTVRDADSLELDYADIVLPRSKRLKEVRLIGLKDWWDAPRVEAPDSIEEYIVEDPQISGITRYRSYAQCTNDLEMLEVVGCYKNLKRLIVDCGNTSFELSDSELEYVPVPVPCQLVHIDITAFIWSPVFLSDFTTPRLEYLRLAMVERMPYPRPEDEDLREVLSDVVRLLRLSRPPLRFLHLENIAADADQFMRLTKLASASYLTELHIIDYPDLRGVVELLETSPYPFPHLRTLDLQGDMGTCRGLAVRIAETWDDTPLDDLRLYWNGWYYSTDEDGEYIGQEIENVDLWIMEVSGALMHIPVCRLEVGRR</sequence>
<dbReference type="AlphaFoldDB" id="A0A0D7BHV1"/>
<dbReference type="Proteomes" id="UP000054007">
    <property type="component" value="Unassembled WGS sequence"/>
</dbReference>
<dbReference type="EMBL" id="KN880474">
    <property type="protein sequence ID" value="KIY70052.1"/>
    <property type="molecule type" value="Genomic_DNA"/>
</dbReference>
<accession>A0A0D7BHV1</accession>
<evidence type="ECO:0000313" key="1">
    <source>
        <dbReference type="EMBL" id="KIY70052.1"/>
    </source>
</evidence>
<proteinExistence type="predicted"/>
<keyword evidence="2" id="KW-1185">Reference proteome</keyword>
<name>A0A0D7BHV1_9AGAR</name>